<accession>A0A0J8QHQ8</accession>
<dbReference type="InterPro" id="IPR036163">
    <property type="entry name" value="HMA_dom_sf"/>
</dbReference>
<dbReference type="InterPro" id="IPR017969">
    <property type="entry name" value="Heavy-metal-associated_CS"/>
</dbReference>
<proteinExistence type="predicted"/>
<dbReference type="FunFam" id="3.30.70.100:FF:000001">
    <property type="entry name" value="ATPase copper transporting beta"/>
    <property type="match status" value="1"/>
</dbReference>
<dbReference type="CDD" id="cd00371">
    <property type="entry name" value="HMA"/>
    <property type="match status" value="2"/>
</dbReference>
<reference evidence="6" key="1">
    <citation type="journal article" date="2010" name="Genome Res.">
        <title>Population genomic sequencing of Coccidioides fungi reveals recent hybridization and transposon control.</title>
        <authorList>
            <person name="Neafsey D.E."/>
            <person name="Barker B.M."/>
            <person name="Sharpton T.J."/>
            <person name="Stajich J.E."/>
            <person name="Park D.J."/>
            <person name="Whiston E."/>
            <person name="Hung C.-Y."/>
            <person name="McMahan C."/>
            <person name="White J."/>
            <person name="Sykes S."/>
            <person name="Heiman D."/>
            <person name="Young S."/>
            <person name="Zeng Q."/>
            <person name="Abouelleil A."/>
            <person name="Aftuck L."/>
            <person name="Bessette D."/>
            <person name="Brown A."/>
            <person name="FitzGerald M."/>
            <person name="Lui A."/>
            <person name="Macdonald J.P."/>
            <person name="Priest M."/>
            <person name="Orbach M.J."/>
            <person name="Galgiani J.N."/>
            <person name="Kirkland T.N."/>
            <person name="Cole G.T."/>
            <person name="Birren B.W."/>
            <person name="Henn M.R."/>
            <person name="Taylor J.W."/>
            <person name="Rounsley S.D."/>
        </authorList>
    </citation>
    <scope>NUCLEOTIDE SEQUENCE [LARGE SCALE GENOMIC DNA]</scope>
    <source>
        <strain evidence="6">RMSCC 3703</strain>
    </source>
</reference>
<organism evidence="5 6">
    <name type="scientific">Coccidioides immitis RMSCC 3703</name>
    <dbReference type="NCBI Taxonomy" id="454286"/>
    <lineage>
        <taxon>Eukaryota</taxon>
        <taxon>Fungi</taxon>
        <taxon>Dikarya</taxon>
        <taxon>Ascomycota</taxon>
        <taxon>Pezizomycotina</taxon>
        <taxon>Eurotiomycetes</taxon>
        <taxon>Eurotiomycetidae</taxon>
        <taxon>Onygenales</taxon>
        <taxon>Onygenaceae</taxon>
        <taxon>Coccidioides</taxon>
    </lineage>
</organism>
<dbReference type="SUPFAM" id="SSF55008">
    <property type="entry name" value="HMA, heavy metal-associated domain"/>
    <property type="match status" value="2"/>
</dbReference>
<keyword evidence="2" id="KW-1278">Translocase</keyword>
<dbReference type="PROSITE" id="PS01047">
    <property type="entry name" value="HMA_1"/>
    <property type="match status" value="1"/>
</dbReference>
<sequence>MAERTAAISPPPHFTRPSAPSPSYSRQRLLTTILLVNNIHCASCVTYAKEVVSHLPHIAQVDISILKHEVRISHSPKLLASELVDALTDAAFEVFHATTQNEFGIPINDIDIDTSSWNTGSWLRPSSRLSVSTMDTRTRERNRRHIANCDACQREQEKYAIPDKDTQQENTQTPKKIRAHQILMSQGSILSIESSSLSSGKHPSPVPHEPVESKGEDEYTAQISISGMTCASCSNTITEHIQELDFVKSIVVNLVTHSAALTFRGPRENIDKITERIEDLGYDASAEEVHIWNDMWLLCRFDHS</sequence>
<name>A0A0J8QHQ8_COCIT</name>
<keyword evidence="1" id="KW-0479">Metal-binding</keyword>
<dbReference type="STRING" id="454286.A0A0J8QHQ8"/>
<feature type="domain" description="HMA" evidence="4">
    <location>
        <begin position="219"/>
        <end position="285"/>
    </location>
</feature>
<feature type="region of interest" description="Disordered" evidence="3">
    <location>
        <begin position="1"/>
        <end position="23"/>
    </location>
</feature>
<dbReference type="GO" id="GO:0016020">
    <property type="term" value="C:membrane"/>
    <property type="evidence" value="ECO:0007669"/>
    <property type="project" value="TreeGrafter"/>
</dbReference>
<dbReference type="Gene3D" id="3.30.70.100">
    <property type="match status" value="2"/>
</dbReference>
<evidence type="ECO:0000259" key="4">
    <source>
        <dbReference type="PROSITE" id="PS50846"/>
    </source>
</evidence>
<dbReference type="GO" id="GO:0005507">
    <property type="term" value="F:copper ion binding"/>
    <property type="evidence" value="ECO:0007669"/>
    <property type="project" value="TreeGrafter"/>
</dbReference>
<dbReference type="PROSITE" id="PS50846">
    <property type="entry name" value="HMA_2"/>
    <property type="match status" value="2"/>
</dbReference>
<dbReference type="GO" id="GO:0043682">
    <property type="term" value="F:P-type divalent copper transporter activity"/>
    <property type="evidence" value="ECO:0007669"/>
    <property type="project" value="TreeGrafter"/>
</dbReference>
<protein>
    <recommendedName>
        <fullName evidence="4">HMA domain-containing protein</fullName>
    </recommendedName>
</protein>
<dbReference type="InterPro" id="IPR006121">
    <property type="entry name" value="HMA_dom"/>
</dbReference>
<feature type="region of interest" description="Disordered" evidence="3">
    <location>
        <begin position="194"/>
        <end position="213"/>
    </location>
</feature>
<dbReference type="Proteomes" id="UP000054559">
    <property type="component" value="Unassembled WGS sequence"/>
</dbReference>
<feature type="domain" description="HMA" evidence="4">
    <location>
        <begin position="30"/>
        <end position="95"/>
    </location>
</feature>
<dbReference type="EMBL" id="DS268118">
    <property type="protein sequence ID" value="KMU71889.1"/>
    <property type="molecule type" value="Genomic_DNA"/>
</dbReference>
<dbReference type="PANTHER" id="PTHR43520">
    <property type="entry name" value="ATP7, ISOFORM B"/>
    <property type="match status" value="1"/>
</dbReference>
<evidence type="ECO:0000256" key="3">
    <source>
        <dbReference type="SAM" id="MobiDB-lite"/>
    </source>
</evidence>
<dbReference type="Pfam" id="PF00403">
    <property type="entry name" value="HMA"/>
    <property type="match status" value="2"/>
</dbReference>
<evidence type="ECO:0000313" key="5">
    <source>
        <dbReference type="EMBL" id="KMU71889.1"/>
    </source>
</evidence>
<dbReference type="PANTHER" id="PTHR43520:SF32">
    <property type="entry name" value="COPPER RESISTANCE P-TYPE ATPASE (EUROFUNG)"/>
    <property type="match status" value="1"/>
</dbReference>
<evidence type="ECO:0000256" key="1">
    <source>
        <dbReference type="ARBA" id="ARBA00022723"/>
    </source>
</evidence>
<dbReference type="AlphaFoldDB" id="A0A0J8QHQ8"/>
<dbReference type="GO" id="GO:0055070">
    <property type="term" value="P:copper ion homeostasis"/>
    <property type="evidence" value="ECO:0007669"/>
    <property type="project" value="TreeGrafter"/>
</dbReference>
<evidence type="ECO:0000256" key="2">
    <source>
        <dbReference type="ARBA" id="ARBA00022967"/>
    </source>
</evidence>
<evidence type="ECO:0000313" key="6">
    <source>
        <dbReference type="Proteomes" id="UP000054559"/>
    </source>
</evidence>
<gene>
    <name evidence="5" type="ORF">CISG_00198</name>
</gene>